<evidence type="ECO:0000313" key="2">
    <source>
        <dbReference type="EMBL" id="WSC12192.1"/>
    </source>
</evidence>
<reference evidence="1 3" key="1">
    <citation type="submission" date="2019-06" db="EMBL/GenBank/DDBJ databases">
        <title>Sequencing the genomes of 1000 actinobacteria strains.</title>
        <authorList>
            <person name="Klenk H.-P."/>
        </authorList>
    </citation>
    <scope>NUCLEOTIDE SEQUENCE [LARGE SCALE GENOMIC DNA]</scope>
    <source>
        <strain evidence="1 3">DSM 42059</strain>
    </source>
</reference>
<evidence type="ECO:0000313" key="4">
    <source>
        <dbReference type="Proteomes" id="UP001330827"/>
    </source>
</evidence>
<accession>A0A561V5R4</accession>
<protein>
    <submittedName>
        <fullName evidence="1">DndB-like DNA-sulfur modification-associated protein</fullName>
    </submittedName>
</protein>
<dbReference type="Proteomes" id="UP001330827">
    <property type="component" value="Chromosome"/>
</dbReference>
<gene>
    <name evidence="1" type="ORF">FHX80_115451</name>
    <name evidence="2" type="ORF">OIE64_04585</name>
</gene>
<keyword evidence="4" id="KW-1185">Reference proteome</keyword>
<organism evidence="1 3">
    <name type="scientific">Streptomyces brevispora</name>
    <dbReference type="NCBI Taxonomy" id="887462"/>
    <lineage>
        <taxon>Bacteria</taxon>
        <taxon>Bacillati</taxon>
        <taxon>Actinomycetota</taxon>
        <taxon>Actinomycetes</taxon>
        <taxon>Kitasatosporales</taxon>
        <taxon>Streptomycetaceae</taxon>
        <taxon>Streptomyces</taxon>
    </lineage>
</organism>
<dbReference type="InterPro" id="IPR017642">
    <property type="entry name" value="DNA_S_mod_DndB"/>
</dbReference>
<proteinExistence type="predicted"/>
<dbReference type="EMBL" id="CP109114">
    <property type="protein sequence ID" value="WSC12192.1"/>
    <property type="molecule type" value="Genomic_DNA"/>
</dbReference>
<evidence type="ECO:0000313" key="3">
    <source>
        <dbReference type="Proteomes" id="UP000318186"/>
    </source>
</evidence>
<dbReference type="OrthoDB" id="8266194at2"/>
<dbReference type="Proteomes" id="UP000318186">
    <property type="component" value="Unassembled WGS sequence"/>
</dbReference>
<name>A0A561V5R4_9ACTN</name>
<evidence type="ECO:0000313" key="1">
    <source>
        <dbReference type="EMBL" id="TWG06951.1"/>
    </source>
</evidence>
<dbReference type="RefSeq" id="WP_145766626.1">
    <property type="nucleotide sequence ID" value="NZ_CP109114.1"/>
</dbReference>
<dbReference type="AlphaFoldDB" id="A0A561V5R4"/>
<sequence>MRITMPTAVIEGTQLTVMPFRADAVIGTMSVPTLVQLVPSPRREEDTKTLNAASGAVRRHAELRALVQRALKSTQKGKNVGSYAEYIADGVNGELGAGWSTPPITFWHAGPLAALSDELLPGTGLRTVTITPGTSVVAIDGETQTTAWHELYDDPERFGLTYAELAQVRVPFELYVDLSVADARQIFYDRNVQGVAVAKNLAMSMDQRDFATRLAHRVAEAVKMDIDGRLVPFTKFVNASKRQVGKAEPEVVTLSAMRALVITAIYGKGGLSRSAETVHEDELPAATTSEQVERCVVPVLARLIAEHSAHFLSRSALTAPAVLAGLGIAVHHTTPWADPSNALSADALDRLLAGIRWEREARYWDGVAAKAGVSGRLNFSGGVKDSGGRVADALLYPGTEAGRRIRGQ</sequence>
<dbReference type="EMBL" id="VIWW01000001">
    <property type="protein sequence ID" value="TWG06951.1"/>
    <property type="molecule type" value="Genomic_DNA"/>
</dbReference>
<reference evidence="2 4" key="2">
    <citation type="submission" date="2022-10" db="EMBL/GenBank/DDBJ databases">
        <title>The complete genomes of actinobacterial strains from the NBC collection.</title>
        <authorList>
            <person name="Joergensen T.S."/>
            <person name="Alvarez Arevalo M."/>
            <person name="Sterndorff E.B."/>
            <person name="Faurdal D."/>
            <person name="Vuksanovic O."/>
            <person name="Mourched A.-S."/>
            <person name="Charusanti P."/>
            <person name="Shaw S."/>
            <person name="Blin K."/>
            <person name="Weber T."/>
        </authorList>
    </citation>
    <scope>NUCLEOTIDE SEQUENCE [LARGE SCALE GENOMIC DNA]</scope>
    <source>
        <strain evidence="2 4">NBC 01769</strain>
    </source>
</reference>
<dbReference type="Pfam" id="PF14072">
    <property type="entry name" value="DndB"/>
    <property type="match status" value="1"/>
</dbReference>